<evidence type="ECO:0000313" key="1">
    <source>
        <dbReference type="EMBL" id="SNS46727.1"/>
    </source>
</evidence>
<dbReference type="EMBL" id="FZPD01000001">
    <property type="protein sequence ID" value="SNS46727.1"/>
    <property type="molecule type" value="Genomic_DNA"/>
</dbReference>
<dbReference type="OrthoDB" id="953239at2"/>
<reference evidence="1 2" key="1">
    <citation type="submission" date="2017-06" db="EMBL/GenBank/DDBJ databases">
        <authorList>
            <person name="Kim H.J."/>
            <person name="Triplett B.A."/>
        </authorList>
    </citation>
    <scope>NUCLEOTIDE SEQUENCE [LARGE SCALE GENOMIC DNA]</scope>
    <source>
        <strain evidence="1 2">DSM 19307</strain>
    </source>
</reference>
<dbReference type="RefSeq" id="WP_089355045.1">
    <property type="nucleotide sequence ID" value="NZ_FZPD01000001.1"/>
</dbReference>
<organism evidence="1 2">
    <name type="scientific">Ekhidna lutea</name>
    <dbReference type="NCBI Taxonomy" id="447679"/>
    <lineage>
        <taxon>Bacteria</taxon>
        <taxon>Pseudomonadati</taxon>
        <taxon>Bacteroidota</taxon>
        <taxon>Cytophagia</taxon>
        <taxon>Cytophagales</taxon>
        <taxon>Reichenbachiellaceae</taxon>
        <taxon>Ekhidna</taxon>
    </lineage>
</organism>
<keyword evidence="2" id="KW-1185">Reference proteome</keyword>
<protein>
    <submittedName>
        <fullName evidence="1">Uncharacterized protein</fullName>
    </submittedName>
</protein>
<accession>A0A239EQ07</accession>
<sequence>MRKDIDFAPVKDVHVVIAKDDEGWKVFLINRNENKLENTMVTSKGYGETKTEKQKTSTLRHMIPFIDSGEYALIEPIDESVFHLNNEYWVSYFIDGRVYDKKFIFVPDSIVEENLTFIEELEMNGILHD</sequence>
<gene>
    <name evidence="1" type="ORF">SAMN05421640_0269</name>
</gene>
<dbReference type="AlphaFoldDB" id="A0A239EQ07"/>
<dbReference type="Proteomes" id="UP000198393">
    <property type="component" value="Unassembled WGS sequence"/>
</dbReference>
<name>A0A239EQ07_EKHLU</name>
<evidence type="ECO:0000313" key="2">
    <source>
        <dbReference type="Proteomes" id="UP000198393"/>
    </source>
</evidence>
<proteinExistence type="predicted"/>